<dbReference type="InterPro" id="IPR029061">
    <property type="entry name" value="THDP-binding"/>
</dbReference>
<keyword evidence="8" id="KW-0670">Pyruvate</keyword>
<dbReference type="Pfam" id="PF02776">
    <property type="entry name" value="TPP_enzyme_N"/>
    <property type="match status" value="1"/>
</dbReference>
<evidence type="ECO:0000259" key="5">
    <source>
        <dbReference type="Pfam" id="PF00205"/>
    </source>
</evidence>
<proteinExistence type="inferred from homology"/>
<dbReference type="SUPFAM" id="SSF52467">
    <property type="entry name" value="DHS-like NAD/FAD-binding domain"/>
    <property type="match status" value="1"/>
</dbReference>
<feature type="domain" description="Thiamine pyrophosphate enzyme TPP-binding" evidence="6">
    <location>
        <begin position="392"/>
        <end position="529"/>
    </location>
</feature>
<organism evidence="8 9">
    <name type="scientific">Sinisalibacter lacisalsi</name>
    <dbReference type="NCBI Taxonomy" id="1526570"/>
    <lineage>
        <taxon>Bacteria</taxon>
        <taxon>Pseudomonadati</taxon>
        <taxon>Pseudomonadota</taxon>
        <taxon>Alphaproteobacteria</taxon>
        <taxon>Rhodobacterales</taxon>
        <taxon>Roseobacteraceae</taxon>
        <taxon>Sinisalibacter</taxon>
    </lineage>
</organism>
<dbReference type="Pfam" id="PF02775">
    <property type="entry name" value="TPP_enzyme_C"/>
    <property type="match status" value="1"/>
</dbReference>
<keyword evidence="9" id="KW-1185">Reference proteome</keyword>
<protein>
    <submittedName>
        <fullName evidence="8">Pyruvate oxidase</fullName>
    </submittedName>
</protein>
<dbReference type="InterPro" id="IPR012001">
    <property type="entry name" value="Thiamin_PyroP_enz_TPP-bd_dom"/>
</dbReference>
<evidence type="ECO:0000256" key="4">
    <source>
        <dbReference type="RuleBase" id="RU362132"/>
    </source>
</evidence>
<dbReference type="Gene3D" id="3.40.50.970">
    <property type="match status" value="2"/>
</dbReference>
<feature type="domain" description="Thiamine pyrophosphate enzyme N-terminal TPP-binding" evidence="7">
    <location>
        <begin position="16"/>
        <end position="125"/>
    </location>
</feature>
<dbReference type="InterPro" id="IPR011766">
    <property type="entry name" value="TPP_enzyme_TPP-bd"/>
</dbReference>
<evidence type="ECO:0000259" key="6">
    <source>
        <dbReference type="Pfam" id="PF02775"/>
    </source>
</evidence>
<accession>A0ABQ1QLI2</accession>
<evidence type="ECO:0000313" key="9">
    <source>
        <dbReference type="Proteomes" id="UP000617355"/>
    </source>
</evidence>
<dbReference type="Gene3D" id="3.40.50.1220">
    <property type="entry name" value="TPP-binding domain"/>
    <property type="match status" value="1"/>
</dbReference>
<evidence type="ECO:0000256" key="1">
    <source>
        <dbReference type="ARBA" id="ARBA00001964"/>
    </source>
</evidence>
<gene>
    <name evidence="8" type="primary">poxL</name>
    <name evidence="8" type="ORF">GCM10011358_12390</name>
</gene>
<dbReference type="InterPro" id="IPR045229">
    <property type="entry name" value="TPP_enz"/>
</dbReference>
<dbReference type="PANTHER" id="PTHR18968">
    <property type="entry name" value="THIAMINE PYROPHOSPHATE ENZYMES"/>
    <property type="match status" value="1"/>
</dbReference>
<dbReference type="CDD" id="cd07035">
    <property type="entry name" value="TPP_PYR_POX_like"/>
    <property type="match status" value="1"/>
</dbReference>
<dbReference type="Proteomes" id="UP000617355">
    <property type="component" value="Unassembled WGS sequence"/>
</dbReference>
<evidence type="ECO:0000313" key="8">
    <source>
        <dbReference type="EMBL" id="GGD29877.1"/>
    </source>
</evidence>
<name>A0ABQ1QLI2_9RHOB</name>
<dbReference type="EMBL" id="BMGI01000002">
    <property type="protein sequence ID" value="GGD29877.1"/>
    <property type="molecule type" value="Genomic_DNA"/>
</dbReference>
<sequence>MARDLRTDPTSPARPVTAVIAASLARAGVRRVYTVPGDMAYGILRACDAAGLGVFSLRSQATAVFASAADNLASGRLASAVLVTRGPALANTLSALSSVVAHGTPVFLLAPCESPEDARDGAFQGAIPLPLDGDAPFETLRLAQPEDLAEKIEQALARATGPGRRSTVALVERALLSSTAGPSCGQVARLSDDRAGVAQTADLKAAAAILGAAENPVIVVGHRARWSARETVLAELATRLNAPLCPTGLSIGFGGGALASVRQDQVHRTLAAADAVVLVGAALDWTLRFGAAVGDSARVIALRDRGDHPAEKRAPEIILKGEIGENLEALLAHLAQRTGRAMDGTGPVHPAIIRPDAGAHRPLFERIVTALADDFPAGAGLVLDGSSALIHAARIITPTVPWARITPGIMGHLGSGIGHALGAWAGGRFGRVFLLSGDFSLGLALADLESLVRYKAPVTLLVCNNNGLASENNQLRGGDERIARYSAATDYARVMDGLGGAGHRVENLEAWDAIRPRALAGDGPCLIDIADRDGLPA</sequence>
<keyword evidence="3 4" id="KW-0786">Thiamine pyrophosphate</keyword>
<comment type="similarity">
    <text evidence="2 4">Belongs to the TPP enzyme family.</text>
</comment>
<comment type="cofactor">
    <cofactor evidence="1">
        <name>thiamine diphosphate</name>
        <dbReference type="ChEBI" id="CHEBI:58937"/>
    </cofactor>
</comment>
<dbReference type="Pfam" id="PF00205">
    <property type="entry name" value="TPP_enzyme_M"/>
    <property type="match status" value="1"/>
</dbReference>
<dbReference type="CDD" id="cd00568">
    <property type="entry name" value="TPP_enzymes"/>
    <property type="match status" value="1"/>
</dbReference>
<feature type="domain" description="Thiamine pyrophosphate enzyme central" evidence="5">
    <location>
        <begin position="203"/>
        <end position="330"/>
    </location>
</feature>
<dbReference type="PANTHER" id="PTHR18968:SF166">
    <property type="entry name" value="2-HYDROXYACYL-COA LYASE 2"/>
    <property type="match status" value="1"/>
</dbReference>
<dbReference type="SUPFAM" id="SSF52518">
    <property type="entry name" value="Thiamin diphosphate-binding fold (THDP-binding)"/>
    <property type="match status" value="2"/>
</dbReference>
<dbReference type="InterPro" id="IPR012000">
    <property type="entry name" value="Thiamin_PyroP_enz_cen_dom"/>
</dbReference>
<reference evidence="9" key="1">
    <citation type="journal article" date="2019" name="Int. J. Syst. Evol. Microbiol.">
        <title>The Global Catalogue of Microorganisms (GCM) 10K type strain sequencing project: providing services to taxonomists for standard genome sequencing and annotation.</title>
        <authorList>
            <consortium name="The Broad Institute Genomics Platform"/>
            <consortium name="The Broad Institute Genome Sequencing Center for Infectious Disease"/>
            <person name="Wu L."/>
            <person name="Ma J."/>
        </authorList>
    </citation>
    <scope>NUCLEOTIDE SEQUENCE [LARGE SCALE GENOMIC DNA]</scope>
    <source>
        <strain evidence="9">CGMCC 1.12922</strain>
    </source>
</reference>
<evidence type="ECO:0000256" key="3">
    <source>
        <dbReference type="ARBA" id="ARBA00023052"/>
    </source>
</evidence>
<evidence type="ECO:0000256" key="2">
    <source>
        <dbReference type="ARBA" id="ARBA00007812"/>
    </source>
</evidence>
<dbReference type="InterPro" id="IPR029035">
    <property type="entry name" value="DHS-like_NAD/FAD-binding_dom"/>
</dbReference>
<comment type="caution">
    <text evidence="8">The sequence shown here is derived from an EMBL/GenBank/DDBJ whole genome shotgun (WGS) entry which is preliminary data.</text>
</comment>
<dbReference type="RefSeq" id="WP_188526780.1">
    <property type="nucleotide sequence ID" value="NZ_BMGI01000002.1"/>
</dbReference>
<evidence type="ECO:0000259" key="7">
    <source>
        <dbReference type="Pfam" id="PF02776"/>
    </source>
</evidence>